<comment type="caution">
    <text evidence="1">The sequence shown here is derived from an EMBL/GenBank/DDBJ whole genome shotgun (WGS) entry which is preliminary data.</text>
</comment>
<dbReference type="RefSeq" id="WP_057890968.1">
    <property type="nucleotide sequence ID" value="NZ_AZFV01000002.1"/>
</dbReference>
<dbReference type="AlphaFoldDB" id="A0A0R1WVQ6"/>
<keyword evidence="2" id="KW-1185">Reference proteome</keyword>
<dbReference type="Proteomes" id="UP000051302">
    <property type="component" value="Unassembled WGS sequence"/>
</dbReference>
<evidence type="ECO:0000313" key="1">
    <source>
        <dbReference type="EMBL" id="KRM18444.1"/>
    </source>
</evidence>
<protein>
    <submittedName>
        <fullName evidence="1">Uncharacterized protein</fullName>
    </submittedName>
</protein>
<dbReference type="EMBL" id="AZFV01000002">
    <property type="protein sequence ID" value="KRM18444.1"/>
    <property type="molecule type" value="Genomic_DNA"/>
</dbReference>
<dbReference type="STRING" id="1423774.FD31_GL000991"/>
<proteinExistence type="predicted"/>
<dbReference type="PATRIC" id="fig|1423774.3.peg.1033"/>
<sequence length="160" mass="17774">MNTENQKMLSDVRNALDSDDSIFIGLVGNGNIDVNGMNFMSNSENMDLVNAILIETCLRNIFRREQLGELIEPGKEDVAEFAKDVIKSSNKIALRKLRELGKTVDNGNPVNVIKVNPKKHAAAIAIDVSNPKNLESNDFFNSMPEELKQRIRRMVGGTGE</sequence>
<name>A0A0R1WVQ6_9LACO</name>
<accession>A0A0R1WVQ6</accession>
<evidence type="ECO:0000313" key="2">
    <source>
        <dbReference type="Proteomes" id="UP000051302"/>
    </source>
</evidence>
<organism evidence="1 2">
    <name type="scientific">Companilactobacillus nantensis DSM 16982</name>
    <dbReference type="NCBI Taxonomy" id="1423774"/>
    <lineage>
        <taxon>Bacteria</taxon>
        <taxon>Bacillati</taxon>
        <taxon>Bacillota</taxon>
        <taxon>Bacilli</taxon>
        <taxon>Lactobacillales</taxon>
        <taxon>Lactobacillaceae</taxon>
        <taxon>Companilactobacillus</taxon>
    </lineage>
</organism>
<reference evidence="1 2" key="1">
    <citation type="journal article" date="2015" name="Genome Announc.">
        <title>Expanding the biotechnology potential of lactobacilli through comparative genomics of 213 strains and associated genera.</title>
        <authorList>
            <person name="Sun Z."/>
            <person name="Harris H.M."/>
            <person name="McCann A."/>
            <person name="Guo C."/>
            <person name="Argimon S."/>
            <person name="Zhang W."/>
            <person name="Yang X."/>
            <person name="Jeffery I.B."/>
            <person name="Cooney J.C."/>
            <person name="Kagawa T.F."/>
            <person name="Liu W."/>
            <person name="Song Y."/>
            <person name="Salvetti E."/>
            <person name="Wrobel A."/>
            <person name="Rasinkangas P."/>
            <person name="Parkhill J."/>
            <person name="Rea M.C."/>
            <person name="O'Sullivan O."/>
            <person name="Ritari J."/>
            <person name="Douillard F.P."/>
            <person name="Paul Ross R."/>
            <person name="Yang R."/>
            <person name="Briner A.E."/>
            <person name="Felis G.E."/>
            <person name="de Vos W.M."/>
            <person name="Barrangou R."/>
            <person name="Klaenhammer T.R."/>
            <person name="Caufield P.W."/>
            <person name="Cui Y."/>
            <person name="Zhang H."/>
            <person name="O'Toole P.W."/>
        </authorList>
    </citation>
    <scope>NUCLEOTIDE SEQUENCE [LARGE SCALE GENOMIC DNA]</scope>
    <source>
        <strain evidence="1 2">DSM 16982</strain>
    </source>
</reference>
<gene>
    <name evidence="1" type="ORF">FD31_GL000991</name>
</gene>